<evidence type="ECO:0000313" key="1">
    <source>
        <dbReference type="EMBL" id="EJT69145.1"/>
    </source>
</evidence>
<accession>J3PIC6</accession>
<dbReference type="GeneID" id="20353712"/>
<evidence type="ECO:0000313" key="3">
    <source>
        <dbReference type="Proteomes" id="UP000006039"/>
    </source>
</evidence>
<reference evidence="2" key="4">
    <citation type="journal article" date="2015" name="G3 (Bethesda)">
        <title>Genome sequences of three phytopathogenic species of the Magnaporthaceae family of fungi.</title>
        <authorList>
            <person name="Okagaki L.H."/>
            <person name="Nunes C.C."/>
            <person name="Sailsbery J."/>
            <person name="Clay B."/>
            <person name="Brown D."/>
            <person name="John T."/>
            <person name="Oh Y."/>
            <person name="Young N."/>
            <person name="Fitzgerald M."/>
            <person name="Haas B.J."/>
            <person name="Zeng Q."/>
            <person name="Young S."/>
            <person name="Adiconis X."/>
            <person name="Fan L."/>
            <person name="Levin J.Z."/>
            <person name="Mitchell T.K."/>
            <person name="Okubara P.A."/>
            <person name="Farman M.L."/>
            <person name="Kohn L.M."/>
            <person name="Birren B."/>
            <person name="Ma L.-J."/>
            <person name="Dean R.A."/>
        </authorList>
    </citation>
    <scope>NUCLEOTIDE SEQUENCE</scope>
    <source>
        <strain evidence="2">R3-111a-1</strain>
    </source>
</reference>
<dbReference type="HOGENOM" id="CLU_2867763_0_0_1"/>
<sequence length="64" mass="7495">MSDGSLERLRDQLIGWARDIEWPRADDEARDGIWRSTAATGEECCKKTSLFMQNSYWPFTKVIR</sequence>
<reference evidence="3" key="1">
    <citation type="submission" date="2010-07" db="EMBL/GenBank/DDBJ databases">
        <title>The genome sequence of Gaeumannomyces graminis var. tritici strain R3-111a-1.</title>
        <authorList>
            <consortium name="The Broad Institute Genome Sequencing Platform"/>
            <person name="Ma L.-J."/>
            <person name="Dead R."/>
            <person name="Young S."/>
            <person name="Zeng Q."/>
            <person name="Koehrsen M."/>
            <person name="Alvarado L."/>
            <person name="Berlin A."/>
            <person name="Chapman S.B."/>
            <person name="Chen Z."/>
            <person name="Freedman E."/>
            <person name="Gellesch M."/>
            <person name="Goldberg J."/>
            <person name="Griggs A."/>
            <person name="Gujja S."/>
            <person name="Heilman E.R."/>
            <person name="Heiman D."/>
            <person name="Hepburn T."/>
            <person name="Howarth C."/>
            <person name="Jen D."/>
            <person name="Larson L."/>
            <person name="Mehta T."/>
            <person name="Neiman D."/>
            <person name="Pearson M."/>
            <person name="Roberts A."/>
            <person name="Saif S."/>
            <person name="Shea T."/>
            <person name="Shenoy N."/>
            <person name="Sisk P."/>
            <person name="Stolte C."/>
            <person name="Sykes S."/>
            <person name="Walk T."/>
            <person name="White J."/>
            <person name="Yandava C."/>
            <person name="Haas B."/>
            <person name="Nusbaum C."/>
            <person name="Birren B."/>
        </authorList>
    </citation>
    <scope>NUCLEOTIDE SEQUENCE [LARGE SCALE GENOMIC DNA]</scope>
    <source>
        <strain evidence="3">R3-111a-1</strain>
    </source>
</reference>
<dbReference type="EnsemblFungi" id="EJT69145">
    <property type="protein sequence ID" value="EJT69145"/>
    <property type="gene ID" value="GGTG_13254"/>
</dbReference>
<dbReference type="OrthoDB" id="3598281at2759"/>
<reference evidence="1" key="3">
    <citation type="submission" date="2010-09" db="EMBL/GenBank/DDBJ databases">
        <title>Annotation of Gaeumannomyces graminis var. tritici R3-111a-1.</title>
        <authorList>
            <consortium name="The Broad Institute Genome Sequencing Platform"/>
            <person name="Ma L.-J."/>
            <person name="Dead R."/>
            <person name="Young S.K."/>
            <person name="Zeng Q."/>
            <person name="Gargeya S."/>
            <person name="Fitzgerald M."/>
            <person name="Haas B."/>
            <person name="Abouelleil A."/>
            <person name="Alvarado L."/>
            <person name="Arachchi H.M."/>
            <person name="Berlin A."/>
            <person name="Brown A."/>
            <person name="Chapman S.B."/>
            <person name="Chen Z."/>
            <person name="Dunbar C."/>
            <person name="Freedman E."/>
            <person name="Gearin G."/>
            <person name="Gellesch M."/>
            <person name="Goldberg J."/>
            <person name="Griggs A."/>
            <person name="Gujja S."/>
            <person name="Heiman D."/>
            <person name="Howarth C."/>
            <person name="Larson L."/>
            <person name="Lui A."/>
            <person name="MacDonald P.J.P."/>
            <person name="Mehta T."/>
            <person name="Montmayeur A."/>
            <person name="Murphy C."/>
            <person name="Neiman D."/>
            <person name="Pearson M."/>
            <person name="Priest M."/>
            <person name="Roberts A."/>
            <person name="Saif S."/>
            <person name="Shea T."/>
            <person name="Shenoy N."/>
            <person name="Sisk P."/>
            <person name="Stolte C."/>
            <person name="Sykes S."/>
            <person name="Yandava C."/>
            <person name="Wortman J."/>
            <person name="Nusbaum C."/>
            <person name="Birren B."/>
        </authorList>
    </citation>
    <scope>NUCLEOTIDE SEQUENCE</scope>
    <source>
        <strain evidence="1">R3-111a-1</strain>
    </source>
</reference>
<dbReference type="Proteomes" id="UP000006039">
    <property type="component" value="Unassembled WGS sequence"/>
</dbReference>
<name>J3PIC6_GAET3</name>
<evidence type="ECO:0000313" key="2">
    <source>
        <dbReference type="EnsemblFungi" id="EJT69145"/>
    </source>
</evidence>
<reference evidence="2" key="5">
    <citation type="submission" date="2018-04" db="UniProtKB">
        <authorList>
            <consortium name="EnsemblFungi"/>
        </authorList>
    </citation>
    <scope>IDENTIFICATION</scope>
    <source>
        <strain evidence="2">R3-111a-1</strain>
    </source>
</reference>
<organism evidence="1">
    <name type="scientific">Gaeumannomyces tritici (strain R3-111a-1)</name>
    <name type="common">Wheat and barley take-all root rot fungus</name>
    <name type="synonym">Gaeumannomyces graminis var. tritici</name>
    <dbReference type="NCBI Taxonomy" id="644352"/>
    <lineage>
        <taxon>Eukaryota</taxon>
        <taxon>Fungi</taxon>
        <taxon>Dikarya</taxon>
        <taxon>Ascomycota</taxon>
        <taxon>Pezizomycotina</taxon>
        <taxon>Sordariomycetes</taxon>
        <taxon>Sordariomycetidae</taxon>
        <taxon>Magnaporthales</taxon>
        <taxon>Magnaporthaceae</taxon>
        <taxon>Gaeumannomyces</taxon>
    </lineage>
</organism>
<dbReference type="AlphaFoldDB" id="J3PIC6"/>
<proteinExistence type="predicted"/>
<keyword evidence="3" id="KW-1185">Reference proteome</keyword>
<dbReference type="STRING" id="644352.J3PIC6"/>
<reference evidence="1" key="2">
    <citation type="submission" date="2010-07" db="EMBL/GenBank/DDBJ databases">
        <authorList>
            <consortium name="The Broad Institute Genome Sequencing Platform"/>
            <consortium name="Broad Institute Genome Sequencing Center for Infectious Disease"/>
            <person name="Ma L.-J."/>
            <person name="Dead R."/>
            <person name="Young S."/>
            <person name="Zeng Q."/>
            <person name="Koehrsen M."/>
            <person name="Alvarado L."/>
            <person name="Berlin A."/>
            <person name="Chapman S.B."/>
            <person name="Chen Z."/>
            <person name="Freedman E."/>
            <person name="Gellesch M."/>
            <person name="Goldberg J."/>
            <person name="Griggs A."/>
            <person name="Gujja S."/>
            <person name="Heilman E.R."/>
            <person name="Heiman D."/>
            <person name="Hepburn T."/>
            <person name="Howarth C."/>
            <person name="Jen D."/>
            <person name="Larson L."/>
            <person name="Mehta T."/>
            <person name="Neiman D."/>
            <person name="Pearson M."/>
            <person name="Roberts A."/>
            <person name="Saif S."/>
            <person name="Shea T."/>
            <person name="Shenoy N."/>
            <person name="Sisk P."/>
            <person name="Stolte C."/>
            <person name="Sykes S."/>
            <person name="Walk T."/>
            <person name="White J."/>
            <person name="Yandava C."/>
            <person name="Haas B."/>
            <person name="Nusbaum C."/>
            <person name="Birren B."/>
        </authorList>
    </citation>
    <scope>NUCLEOTIDE SEQUENCE</scope>
    <source>
        <strain evidence="1">R3-111a-1</strain>
    </source>
</reference>
<gene>
    <name evidence="2" type="primary">20353712</name>
    <name evidence="1" type="ORF">GGTG_13254</name>
</gene>
<dbReference type="VEuPathDB" id="FungiDB:GGTG_13254"/>
<dbReference type="RefSeq" id="XP_009229424.1">
    <property type="nucleotide sequence ID" value="XM_009231160.1"/>
</dbReference>
<protein>
    <submittedName>
        <fullName evidence="1 2">Uncharacterized protein</fullName>
    </submittedName>
</protein>
<dbReference type="EMBL" id="GL385405">
    <property type="protein sequence ID" value="EJT69145.1"/>
    <property type="molecule type" value="Genomic_DNA"/>
</dbReference>